<dbReference type="RefSeq" id="XP_033580308.1">
    <property type="nucleotide sequence ID" value="XM_033724239.1"/>
</dbReference>
<dbReference type="Proteomes" id="UP000504636">
    <property type="component" value="Unplaced"/>
</dbReference>
<dbReference type="CDD" id="cd03676">
    <property type="entry name" value="NUDIX_Tnr3_like"/>
    <property type="match status" value="1"/>
</dbReference>
<dbReference type="AlphaFoldDB" id="A0A6A6YZA8"/>
<dbReference type="GeneID" id="54465132"/>
<reference evidence="4" key="2">
    <citation type="submission" date="2020-04" db="EMBL/GenBank/DDBJ databases">
        <authorList>
            <consortium name="NCBI Genome Project"/>
        </authorList>
    </citation>
    <scope>NUCLEOTIDE SEQUENCE</scope>
    <source>
        <strain evidence="4">CBS 304.34</strain>
    </source>
</reference>
<reference evidence="2 4" key="1">
    <citation type="journal article" date="2020" name="Stud. Mycol.">
        <title>101 Dothideomycetes genomes: a test case for predicting lifestyles and emergence of pathogens.</title>
        <authorList>
            <person name="Haridas S."/>
            <person name="Albert R."/>
            <person name="Binder M."/>
            <person name="Bloem J."/>
            <person name="Labutti K."/>
            <person name="Salamov A."/>
            <person name="Andreopoulos B."/>
            <person name="Baker S."/>
            <person name="Barry K."/>
            <person name="Bills G."/>
            <person name="Bluhm B."/>
            <person name="Cannon C."/>
            <person name="Castanera R."/>
            <person name="Culley D."/>
            <person name="Daum C."/>
            <person name="Ezra D."/>
            <person name="Gonzalez J."/>
            <person name="Henrissat B."/>
            <person name="Kuo A."/>
            <person name="Liang C."/>
            <person name="Lipzen A."/>
            <person name="Lutzoni F."/>
            <person name="Magnuson J."/>
            <person name="Mondo S."/>
            <person name="Nolan M."/>
            <person name="Ohm R."/>
            <person name="Pangilinan J."/>
            <person name="Park H.-J."/>
            <person name="Ramirez L."/>
            <person name="Alfaro M."/>
            <person name="Sun H."/>
            <person name="Tritt A."/>
            <person name="Yoshinaga Y."/>
            <person name="Zwiers L.-H."/>
            <person name="Turgeon B."/>
            <person name="Goodwin S."/>
            <person name="Spatafora J."/>
            <person name="Crous P."/>
            <person name="Grigoriev I."/>
        </authorList>
    </citation>
    <scope>NUCLEOTIDE SEQUENCE</scope>
    <source>
        <strain evidence="2 4">CBS 304.34</strain>
    </source>
</reference>
<reference evidence="4" key="3">
    <citation type="submission" date="2025-04" db="UniProtKB">
        <authorList>
            <consortium name="RefSeq"/>
        </authorList>
    </citation>
    <scope>IDENTIFICATION</scope>
    <source>
        <strain evidence="4">CBS 304.34</strain>
    </source>
</reference>
<dbReference type="Gene3D" id="3.90.79.10">
    <property type="entry name" value="Nucleoside Triphosphate Pyrophosphohydrolase"/>
    <property type="match status" value="1"/>
</dbReference>
<protein>
    <recommendedName>
        <fullName evidence="1">Nudix hydrolase domain-containing protein</fullName>
    </recommendedName>
</protein>
<dbReference type="SUPFAM" id="SSF55811">
    <property type="entry name" value="Nudix"/>
    <property type="match status" value="1"/>
</dbReference>
<evidence type="ECO:0000313" key="3">
    <source>
        <dbReference type="Proteomes" id="UP000504636"/>
    </source>
</evidence>
<feature type="domain" description="Nudix hydrolase" evidence="1">
    <location>
        <begin position="94"/>
        <end position="241"/>
    </location>
</feature>
<dbReference type="OrthoDB" id="10261522at2759"/>
<dbReference type="InterPro" id="IPR000086">
    <property type="entry name" value="NUDIX_hydrolase_dom"/>
</dbReference>
<keyword evidence="3" id="KW-1185">Reference proteome</keyword>
<sequence>MADYYYFIIEGYEQPFGYIRKSKVEQIVWPDYWKTNHDDKLITLNSGSGIEDRNGYLDKTLRQIHEKGEVSEPRKLFDEPYGIQGPDGKAVLIMNRSAAGMFGIRTYGVFLIAYIQTDGVRKFWVAQRSQKKMTYPGKLDMCVAGSHRAQEAPIASLREAYTRKWAHSCGAVTYQMSVYDSGKPASRAQTQYAYEIELPTDMAPKPCDGEVEEFKLMTLEEVRDSLFQRDFKLNIAMTWMD</sequence>
<dbReference type="InterPro" id="IPR031804">
    <property type="entry name" value="DUF4743"/>
</dbReference>
<organism evidence="2">
    <name type="scientific">Mytilinidion resinicola</name>
    <dbReference type="NCBI Taxonomy" id="574789"/>
    <lineage>
        <taxon>Eukaryota</taxon>
        <taxon>Fungi</taxon>
        <taxon>Dikarya</taxon>
        <taxon>Ascomycota</taxon>
        <taxon>Pezizomycotina</taxon>
        <taxon>Dothideomycetes</taxon>
        <taxon>Pleosporomycetidae</taxon>
        <taxon>Mytilinidiales</taxon>
        <taxon>Mytilinidiaceae</taxon>
        <taxon>Mytilinidion</taxon>
    </lineage>
</organism>
<dbReference type="PROSITE" id="PS51462">
    <property type="entry name" value="NUDIX"/>
    <property type="match status" value="1"/>
</dbReference>
<dbReference type="EMBL" id="MU003696">
    <property type="protein sequence ID" value="KAF2813344.1"/>
    <property type="molecule type" value="Genomic_DNA"/>
</dbReference>
<dbReference type="InterPro" id="IPR015797">
    <property type="entry name" value="NUDIX_hydrolase-like_dom_sf"/>
</dbReference>
<name>A0A6A6YZA8_9PEZI</name>
<evidence type="ECO:0000259" key="1">
    <source>
        <dbReference type="PROSITE" id="PS51462"/>
    </source>
</evidence>
<evidence type="ECO:0000313" key="4">
    <source>
        <dbReference type="RefSeq" id="XP_033580308.1"/>
    </source>
</evidence>
<proteinExistence type="predicted"/>
<gene>
    <name evidence="2 4" type="ORF">BDZ99DRAFT_507344</name>
</gene>
<accession>A0A6A6YZA8</accession>
<dbReference type="Pfam" id="PF15916">
    <property type="entry name" value="DUF4743"/>
    <property type="match status" value="1"/>
</dbReference>
<evidence type="ECO:0000313" key="2">
    <source>
        <dbReference type="EMBL" id="KAF2813344.1"/>
    </source>
</evidence>